<organism evidence="1 2">
    <name type="scientific">Fusarium ambrosium</name>
    <dbReference type="NCBI Taxonomy" id="131363"/>
    <lineage>
        <taxon>Eukaryota</taxon>
        <taxon>Fungi</taxon>
        <taxon>Dikarya</taxon>
        <taxon>Ascomycota</taxon>
        <taxon>Pezizomycotina</taxon>
        <taxon>Sordariomycetes</taxon>
        <taxon>Hypocreomycetidae</taxon>
        <taxon>Hypocreales</taxon>
        <taxon>Nectriaceae</taxon>
        <taxon>Fusarium</taxon>
        <taxon>Fusarium solani species complex</taxon>
    </lineage>
</organism>
<dbReference type="Proteomes" id="UP000288429">
    <property type="component" value="Unassembled WGS sequence"/>
</dbReference>
<accession>A0A428S0X5</accession>
<sequence length="304" mass="33736">MPLGMREHPLGAYLDYVPDTDLVESNSRTGSEYPFYSFTGPSAPSTQPPESFIPQSIFTQAPGLSRPQGPSFDFLKNPISDYYRPQSTTHEQYYGQQWARHYGPKADFEWGWNFFPHADVSDTNAVTFVFAAEPGITVKTSNGVYALNQSFVAELSENVLSLRTDRITFSYRGETINLQVIQQTPNNYLVGPDGVYIRAIGKGLVDLVHGPDDTYWMLRKRIGNNTISLGGDMSPSLTDGKSWVINRHCGQNTFVTIGGTLSPSLDGKFIRVDKKVRNGLVIWGQAGVKKTWGEWFASFGIGPG</sequence>
<reference evidence="1 2" key="1">
    <citation type="submission" date="2017-06" db="EMBL/GenBank/DDBJ databases">
        <title>Cmopartive genomic analysis of Ambrosia Fusariam Clade fungi.</title>
        <authorList>
            <person name="Stajich J.E."/>
            <person name="Carrillo J."/>
            <person name="Kijimoto T."/>
            <person name="Eskalen A."/>
            <person name="O'Donnell K."/>
            <person name="Kasson M."/>
        </authorList>
    </citation>
    <scope>NUCLEOTIDE SEQUENCE [LARGE SCALE GENOMIC DNA]</scope>
    <source>
        <strain evidence="1 2">NRRL 20438</strain>
    </source>
</reference>
<proteinExistence type="predicted"/>
<keyword evidence="2" id="KW-1185">Reference proteome</keyword>
<dbReference type="AlphaFoldDB" id="A0A428S0X5"/>
<protein>
    <submittedName>
        <fullName evidence="1">Uncharacterized protein</fullName>
    </submittedName>
</protein>
<comment type="caution">
    <text evidence="1">The sequence shown here is derived from an EMBL/GenBank/DDBJ whole genome shotgun (WGS) entry which is preliminary data.</text>
</comment>
<evidence type="ECO:0000313" key="1">
    <source>
        <dbReference type="EMBL" id="RSL83489.1"/>
    </source>
</evidence>
<gene>
    <name evidence="1" type="ORF">CDV31_016825</name>
</gene>
<name>A0A428S0X5_9HYPO</name>
<evidence type="ECO:0000313" key="2">
    <source>
        <dbReference type="Proteomes" id="UP000288429"/>
    </source>
</evidence>
<dbReference type="EMBL" id="NIZV01000649">
    <property type="protein sequence ID" value="RSL83489.1"/>
    <property type="molecule type" value="Genomic_DNA"/>
</dbReference>